<evidence type="ECO:0000313" key="1">
    <source>
        <dbReference type="EMBL" id="MEI5999961.1"/>
    </source>
</evidence>
<reference evidence="1 2" key="1">
    <citation type="journal article" date="2022" name="Arch. Microbiol.">
        <title>Paraburkholderia bengalensis sp. nov. isolated from roots of Oryza sativa, IR64.</title>
        <authorList>
            <person name="Nag P."/>
            <person name="Mondal N."/>
            <person name="Sarkar J."/>
            <person name="Das S."/>
        </authorList>
    </citation>
    <scope>NUCLEOTIDE SEQUENCE [LARGE SCALE GENOMIC DNA]</scope>
    <source>
        <strain evidence="1 2">IR64_4_BI</strain>
    </source>
</reference>
<sequence length="239" mass="27428">MWSDIPDRRSALDAIDAYAEAVTQKVLPLFDDLRAQGEAEDKSFREWLHGEWAEFDINDDMTFRCLHEAEEYHNTRQLLYFDAIPRQMLGLAMAGLYHLWEQLAKQIVYWALRPSQSDHESFSSRVSKADFKALEKWLTCFTWNKDGTPFESQPFYPGLKVLRLIANVVKHGRGTAAQELEMIAPELFSSNETAPVQDPGSVDLMLAPEHFDAAVAAVQGFFEALPSKLARDRLPWYDR</sequence>
<gene>
    <name evidence="1" type="ORF">H3V53_22945</name>
</gene>
<accession>A0ABU8IWN6</accession>
<evidence type="ECO:0000313" key="2">
    <source>
        <dbReference type="Proteomes" id="UP001386437"/>
    </source>
</evidence>
<dbReference type="Proteomes" id="UP001386437">
    <property type="component" value="Unassembled WGS sequence"/>
</dbReference>
<dbReference type="EMBL" id="JACFYJ010000041">
    <property type="protein sequence ID" value="MEI5999961.1"/>
    <property type="molecule type" value="Genomic_DNA"/>
</dbReference>
<organism evidence="1 2">
    <name type="scientific">Paraburkholderia bengalensis</name>
    <dbReference type="NCBI Taxonomy" id="2747562"/>
    <lineage>
        <taxon>Bacteria</taxon>
        <taxon>Pseudomonadati</taxon>
        <taxon>Pseudomonadota</taxon>
        <taxon>Betaproteobacteria</taxon>
        <taxon>Burkholderiales</taxon>
        <taxon>Burkholderiaceae</taxon>
        <taxon>Paraburkholderia</taxon>
    </lineage>
</organism>
<protein>
    <recommendedName>
        <fullName evidence="3">Immunity protein 49</fullName>
    </recommendedName>
</protein>
<keyword evidence="2" id="KW-1185">Reference proteome</keyword>
<evidence type="ECO:0008006" key="3">
    <source>
        <dbReference type="Google" id="ProtNLM"/>
    </source>
</evidence>
<name>A0ABU8IWN6_9BURK</name>
<proteinExistence type="predicted"/>
<comment type="caution">
    <text evidence="1">The sequence shown here is derived from an EMBL/GenBank/DDBJ whole genome shotgun (WGS) entry which is preliminary data.</text>
</comment>
<dbReference type="RefSeq" id="WP_336599950.1">
    <property type="nucleotide sequence ID" value="NZ_JACFYJ010000041.1"/>
</dbReference>